<evidence type="ECO:0000313" key="4">
    <source>
        <dbReference type="Proteomes" id="UP001222325"/>
    </source>
</evidence>
<reference evidence="3" key="1">
    <citation type="submission" date="2023-03" db="EMBL/GenBank/DDBJ databases">
        <title>Massive genome expansion in bonnet fungi (Mycena s.s.) driven by repeated elements and novel gene families across ecological guilds.</title>
        <authorList>
            <consortium name="Lawrence Berkeley National Laboratory"/>
            <person name="Harder C.B."/>
            <person name="Miyauchi S."/>
            <person name="Viragh M."/>
            <person name="Kuo A."/>
            <person name="Thoen E."/>
            <person name="Andreopoulos B."/>
            <person name="Lu D."/>
            <person name="Skrede I."/>
            <person name="Drula E."/>
            <person name="Henrissat B."/>
            <person name="Morin E."/>
            <person name="Kohler A."/>
            <person name="Barry K."/>
            <person name="LaButti K."/>
            <person name="Morin E."/>
            <person name="Salamov A."/>
            <person name="Lipzen A."/>
            <person name="Mereny Z."/>
            <person name="Hegedus B."/>
            <person name="Baldrian P."/>
            <person name="Stursova M."/>
            <person name="Weitz H."/>
            <person name="Taylor A."/>
            <person name="Grigoriev I.V."/>
            <person name="Nagy L.G."/>
            <person name="Martin F."/>
            <person name="Kauserud H."/>
        </authorList>
    </citation>
    <scope>NUCLEOTIDE SEQUENCE</scope>
    <source>
        <strain evidence="3">CBHHK173m</strain>
    </source>
</reference>
<evidence type="ECO:0000256" key="1">
    <source>
        <dbReference type="SAM" id="Phobius"/>
    </source>
</evidence>
<sequence>MSKTRHETHYEVLGVERDATSGEIKDAFITLSKSHHPDIHNHRAEPEFHEITMAYSVLRDPITRQAYDASLPSTMPVQQYPEPEPEPTFYVRRRPQSGAFFGRGGAGLSPSTFRPPWRPLSTQFPRSDPGVNPMTQLYISPDPAASSKQRLAFFERNSSRRLLLLRRSAIPLFTLGSVLGLGWITGS</sequence>
<dbReference type="Pfam" id="PF00226">
    <property type="entry name" value="DnaJ"/>
    <property type="match status" value="1"/>
</dbReference>
<evidence type="ECO:0000313" key="3">
    <source>
        <dbReference type="EMBL" id="KAJ7087917.1"/>
    </source>
</evidence>
<dbReference type="PANTHER" id="PTHR44825">
    <property type="match status" value="1"/>
</dbReference>
<dbReference type="AlphaFoldDB" id="A0AAD6U2A3"/>
<dbReference type="InterPro" id="IPR036869">
    <property type="entry name" value="J_dom_sf"/>
</dbReference>
<dbReference type="InterPro" id="IPR001623">
    <property type="entry name" value="DnaJ_domain"/>
</dbReference>
<dbReference type="PROSITE" id="PS50076">
    <property type="entry name" value="DNAJ_2"/>
    <property type="match status" value="1"/>
</dbReference>
<feature type="domain" description="J" evidence="2">
    <location>
        <begin position="8"/>
        <end position="71"/>
    </location>
</feature>
<dbReference type="PROSITE" id="PS00636">
    <property type="entry name" value="DNAJ_1"/>
    <property type="match status" value="1"/>
</dbReference>
<dbReference type="SUPFAM" id="SSF46565">
    <property type="entry name" value="Chaperone J-domain"/>
    <property type="match status" value="1"/>
</dbReference>
<dbReference type="PRINTS" id="PR00625">
    <property type="entry name" value="JDOMAIN"/>
</dbReference>
<dbReference type="InterPro" id="IPR052763">
    <property type="entry name" value="DnaJ_C4"/>
</dbReference>
<keyword evidence="1" id="KW-1133">Transmembrane helix</keyword>
<dbReference type="CDD" id="cd06257">
    <property type="entry name" value="DnaJ"/>
    <property type="match status" value="1"/>
</dbReference>
<dbReference type="EMBL" id="JARJCN010000027">
    <property type="protein sequence ID" value="KAJ7087917.1"/>
    <property type="molecule type" value="Genomic_DNA"/>
</dbReference>
<dbReference type="Proteomes" id="UP001222325">
    <property type="component" value="Unassembled WGS sequence"/>
</dbReference>
<protein>
    <submittedName>
        <fullName evidence="3">DnaJ domain-containing protein</fullName>
    </submittedName>
</protein>
<keyword evidence="1" id="KW-0812">Transmembrane</keyword>
<name>A0AAD6U2A3_9AGAR</name>
<accession>A0AAD6U2A3</accession>
<dbReference type="Gene3D" id="1.10.287.110">
    <property type="entry name" value="DnaJ domain"/>
    <property type="match status" value="1"/>
</dbReference>
<keyword evidence="4" id="KW-1185">Reference proteome</keyword>
<dbReference type="PANTHER" id="PTHR44825:SF1">
    <property type="entry name" value="DNAJ HOMOLOG SUBFAMILY C MEMBER 4"/>
    <property type="match status" value="1"/>
</dbReference>
<evidence type="ECO:0000259" key="2">
    <source>
        <dbReference type="PROSITE" id="PS50076"/>
    </source>
</evidence>
<proteinExistence type="predicted"/>
<dbReference type="InterPro" id="IPR018253">
    <property type="entry name" value="DnaJ_domain_CS"/>
</dbReference>
<feature type="transmembrane region" description="Helical" evidence="1">
    <location>
        <begin position="164"/>
        <end position="184"/>
    </location>
</feature>
<dbReference type="SMART" id="SM00271">
    <property type="entry name" value="DnaJ"/>
    <property type="match status" value="1"/>
</dbReference>
<comment type="caution">
    <text evidence="3">The sequence shown here is derived from an EMBL/GenBank/DDBJ whole genome shotgun (WGS) entry which is preliminary data.</text>
</comment>
<gene>
    <name evidence="3" type="ORF">B0H15DRAFT_1022521</name>
</gene>
<organism evidence="3 4">
    <name type="scientific">Mycena belliarum</name>
    <dbReference type="NCBI Taxonomy" id="1033014"/>
    <lineage>
        <taxon>Eukaryota</taxon>
        <taxon>Fungi</taxon>
        <taxon>Dikarya</taxon>
        <taxon>Basidiomycota</taxon>
        <taxon>Agaricomycotina</taxon>
        <taxon>Agaricomycetes</taxon>
        <taxon>Agaricomycetidae</taxon>
        <taxon>Agaricales</taxon>
        <taxon>Marasmiineae</taxon>
        <taxon>Mycenaceae</taxon>
        <taxon>Mycena</taxon>
    </lineage>
</organism>
<keyword evidence="1" id="KW-0472">Membrane</keyword>